<evidence type="ECO:0000313" key="4">
    <source>
        <dbReference type="Proteomes" id="UP000695000"/>
    </source>
</evidence>
<dbReference type="GeneID" id="108557161"/>
<name>A0ABM1M3B0_NICVS</name>
<dbReference type="Gene3D" id="1.10.357.50">
    <property type="match status" value="1"/>
</dbReference>
<dbReference type="InterPro" id="IPR042532">
    <property type="entry name" value="EXOC3/Sec6_C"/>
</dbReference>
<protein>
    <submittedName>
        <fullName evidence="5">Exocyst complex component 3</fullName>
    </submittedName>
</protein>
<comment type="similarity">
    <text evidence="1">Belongs to the SEC6 family.</text>
</comment>
<evidence type="ECO:0000313" key="5">
    <source>
        <dbReference type="RefSeq" id="XP_017769060.1"/>
    </source>
</evidence>
<dbReference type="PANTHER" id="PTHR21292">
    <property type="entry name" value="EXOCYST COMPLEX COMPONENT SEC6-RELATED"/>
    <property type="match status" value="1"/>
</dbReference>
<sequence>MKGEYRKLNMKELETQQVQVAITNVMNMLQRPGQLEKVESYKQQYIRKKASAEALLKSAMQSQLNGFRDGLQLLKSSSQDMKDVEKILKQMNQLFTAVPDLHNKLSDVREENMRHSQYVTARENLKNIFQIPESVEKTKQWINEGKLLHTHQCLRDLENSRDELLFELHKLPNQSPHDTVMLKAYFSEVETLSKLLEKQLRLNLSQTLNAVRKKPTVIVTAFRIIKREEKADEEALKYAKNTGFMAPGRPKKWKDMCFEVLEKAVATRIEGTQIEGREDNKLWLIRYLELIRLLILEDLRVVKTLCVPCVPKEYNIIDRYIEMYNNCLSNQLNIIIENGLEGNEYVSVLSWTMNTYKGPELMGHPDLIEHTQNLGPLLNMDTLNNLQKKYLFNMENNYIEWLQKTLETEKNEWRSSNPPRSEMVLRTAGPSIVFEMIGQNLDVTKTINLELTNEALFLSIKHVENYAKMYREAISDFKNKHFEDRSQVPYFTQYMIATVNNCIQLVELGLQFIDKYSTGHSMELEIKKSNYKKIYINLRNQSCFYLLEEAFLDLDKHYDELFTSRWLNESLPLETISATLEDYFQDYNRLVDENFEYIMNEARNLVTKRYIVSMLQKKIVFKTYQDCLAAANQITKEANKLKSLFFSIAPNMKPSDNPLDIIGMLAEVFKSEDDMLSLDLHRLVEKYPDISEDHLSRLLYLRGDIPKSELRDKVNYVIKQKSTSSHQSIFSKIVFPKSLMQDIKSNIP</sequence>
<proteinExistence type="inferred from homology"/>
<keyword evidence="4" id="KW-1185">Reference proteome</keyword>
<evidence type="ECO:0000256" key="2">
    <source>
        <dbReference type="ARBA" id="ARBA00022448"/>
    </source>
</evidence>
<evidence type="ECO:0000256" key="1">
    <source>
        <dbReference type="ARBA" id="ARBA00009447"/>
    </source>
</evidence>
<organism evidence="4 5">
    <name type="scientific">Nicrophorus vespilloides</name>
    <name type="common">Boreal carrion beetle</name>
    <dbReference type="NCBI Taxonomy" id="110193"/>
    <lineage>
        <taxon>Eukaryota</taxon>
        <taxon>Metazoa</taxon>
        <taxon>Ecdysozoa</taxon>
        <taxon>Arthropoda</taxon>
        <taxon>Hexapoda</taxon>
        <taxon>Insecta</taxon>
        <taxon>Pterygota</taxon>
        <taxon>Neoptera</taxon>
        <taxon>Endopterygota</taxon>
        <taxon>Coleoptera</taxon>
        <taxon>Polyphaga</taxon>
        <taxon>Staphyliniformia</taxon>
        <taxon>Silphidae</taxon>
        <taxon>Nicrophorinae</taxon>
        <taxon>Nicrophorus</taxon>
    </lineage>
</organism>
<dbReference type="InterPro" id="IPR010326">
    <property type="entry name" value="EXOC3/Sec6"/>
</dbReference>
<dbReference type="Gene3D" id="1.10.357.70">
    <property type="entry name" value="Exocyst complex component Sec6, C-terminal domain"/>
    <property type="match status" value="1"/>
</dbReference>
<dbReference type="PANTHER" id="PTHR21292:SF1">
    <property type="entry name" value="EXOCYST COMPLEX COMPONENT 3"/>
    <property type="match status" value="1"/>
</dbReference>
<dbReference type="Proteomes" id="UP000695000">
    <property type="component" value="Unplaced"/>
</dbReference>
<keyword evidence="2" id="KW-0813">Transport</keyword>
<keyword evidence="3" id="KW-0268">Exocytosis</keyword>
<gene>
    <name evidence="5" type="primary">LOC108557161</name>
</gene>
<accession>A0ABM1M3B0</accession>
<reference evidence="5" key="1">
    <citation type="submission" date="2025-08" db="UniProtKB">
        <authorList>
            <consortium name="RefSeq"/>
        </authorList>
    </citation>
    <scope>IDENTIFICATION</scope>
    <source>
        <tissue evidence="5">Whole Larva</tissue>
    </source>
</reference>
<dbReference type="Pfam" id="PF06046">
    <property type="entry name" value="Sec6"/>
    <property type="match status" value="1"/>
</dbReference>
<evidence type="ECO:0000256" key="3">
    <source>
        <dbReference type="ARBA" id="ARBA00022483"/>
    </source>
</evidence>
<dbReference type="RefSeq" id="XP_017769060.1">
    <property type="nucleotide sequence ID" value="XM_017913571.1"/>
</dbReference>